<dbReference type="InterPro" id="IPR003018">
    <property type="entry name" value="GAF"/>
</dbReference>
<evidence type="ECO:0000259" key="10">
    <source>
        <dbReference type="PROSITE" id="PS50110"/>
    </source>
</evidence>
<dbReference type="Gene3D" id="3.30.450.40">
    <property type="match status" value="1"/>
</dbReference>
<keyword evidence="6" id="KW-0902">Two-component regulatory system</keyword>
<dbReference type="Pfam" id="PF13426">
    <property type="entry name" value="PAS_9"/>
    <property type="match status" value="2"/>
</dbReference>
<feature type="domain" description="PAS" evidence="11">
    <location>
        <begin position="349"/>
        <end position="428"/>
    </location>
</feature>
<dbReference type="EC" id="2.7.13.3" evidence="2"/>
<dbReference type="Pfam" id="PF08447">
    <property type="entry name" value="PAS_3"/>
    <property type="match status" value="1"/>
</dbReference>
<dbReference type="SMART" id="SM00065">
    <property type="entry name" value="GAF"/>
    <property type="match status" value="1"/>
</dbReference>
<dbReference type="InterPro" id="IPR005467">
    <property type="entry name" value="His_kinase_dom"/>
</dbReference>
<dbReference type="eggNOG" id="COG2202">
    <property type="taxonomic scope" value="Bacteria"/>
</dbReference>
<evidence type="ECO:0000259" key="11">
    <source>
        <dbReference type="PROSITE" id="PS50112"/>
    </source>
</evidence>
<dbReference type="Gene3D" id="3.40.50.2300">
    <property type="match status" value="1"/>
</dbReference>
<accession>A9B0G0</accession>
<dbReference type="InterPro" id="IPR004358">
    <property type="entry name" value="Sig_transdc_His_kin-like_C"/>
</dbReference>
<evidence type="ECO:0000256" key="4">
    <source>
        <dbReference type="ARBA" id="ARBA00022679"/>
    </source>
</evidence>
<dbReference type="SUPFAM" id="SSF47384">
    <property type="entry name" value="Homodimeric domain of signal transducing histidine kinase"/>
    <property type="match status" value="1"/>
</dbReference>
<dbReference type="Pfam" id="PF13185">
    <property type="entry name" value="GAF_2"/>
    <property type="match status" value="1"/>
</dbReference>
<keyword evidence="4" id="KW-0808">Transferase</keyword>
<dbReference type="Gene3D" id="1.10.287.130">
    <property type="match status" value="1"/>
</dbReference>
<evidence type="ECO:0000256" key="8">
    <source>
        <dbReference type="SAM" id="Coils"/>
    </source>
</evidence>
<feature type="modified residue" description="4-aspartylphosphate" evidence="7">
    <location>
        <position position="907"/>
    </location>
</feature>
<dbReference type="InterPro" id="IPR013655">
    <property type="entry name" value="PAS_fold_3"/>
</dbReference>
<dbReference type="SMART" id="SM00091">
    <property type="entry name" value="PAS"/>
    <property type="match status" value="3"/>
</dbReference>
<dbReference type="AlphaFoldDB" id="A9B0G0"/>
<dbReference type="InterPro" id="IPR003594">
    <property type="entry name" value="HATPase_dom"/>
</dbReference>
<keyword evidence="5 13" id="KW-0418">Kinase</keyword>
<dbReference type="CDD" id="cd00082">
    <property type="entry name" value="HisKA"/>
    <property type="match status" value="1"/>
</dbReference>
<dbReference type="SMART" id="SM00387">
    <property type="entry name" value="HATPase_c"/>
    <property type="match status" value="1"/>
</dbReference>
<dbReference type="Pfam" id="PF00072">
    <property type="entry name" value="Response_reg"/>
    <property type="match status" value="1"/>
</dbReference>
<feature type="coiled-coil region" evidence="8">
    <location>
        <begin position="31"/>
        <end position="58"/>
    </location>
</feature>
<dbReference type="PROSITE" id="PS50110">
    <property type="entry name" value="RESPONSE_REGULATORY"/>
    <property type="match status" value="1"/>
</dbReference>
<dbReference type="eggNOG" id="COG4191">
    <property type="taxonomic scope" value="Bacteria"/>
</dbReference>
<evidence type="ECO:0000313" key="13">
    <source>
        <dbReference type="EMBL" id="ABX07178.1"/>
    </source>
</evidence>
<dbReference type="PANTHER" id="PTHR43065">
    <property type="entry name" value="SENSOR HISTIDINE KINASE"/>
    <property type="match status" value="1"/>
</dbReference>
<evidence type="ECO:0000256" key="6">
    <source>
        <dbReference type="ARBA" id="ARBA00023012"/>
    </source>
</evidence>
<feature type="domain" description="Response regulatory" evidence="10">
    <location>
        <begin position="856"/>
        <end position="972"/>
    </location>
</feature>
<dbReference type="Gene3D" id="3.30.565.10">
    <property type="entry name" value="Histidine kinase-like ATPase, C-terminal domain"/>
    <property type="match status" value="1"/>
</dbReference>
<evidence type="ECO:0000313" key="14">
    <source>
        <dbReference type="Proteomes" id="UP000000787"/>
    </source>
</evidence>
<feature type="domain" description="Histidine kinase" evidence="9">
    <location>
        <begin position="613"/>
        <end position="836"/>
    </location>
</feature>
<dbReference type="eggNOG" id="COG2203">
    <property type="taxonomic scope" value="Bacteria"/>
</dbReference>
<evidence type="ECO:0000259" key="12">
    <source>
        <dbReference type="PROSITE" id="PS50113"/>
    </source>
</evidence>
<dbReference type="KEGG" id="hau:Haur_4547"/>
<gene>
    <name evidence="13" type="ordered locus">Haur_4547</name>
</gene>
<feature type="coiled-coil region" evidence="8">
    <location>
        <begin position="339"/>
        <end position="366"/>
    </location>
</feature>
<evidence type="ECO:0000259" key="9">
    <source>
        <dbReference type="PROSITE" id="PS50109"/>
    </source>
</evidence>
<evidence type="ECO:0000256" key="2">
    <source>
        <dbReference type="ARBA" id="ARBA00012438"/>
    </source>
</evidence>
<dbReference type="InterPro" id="IPR000700">
    <property type="entry name" value="PAS-assoc_C"/>
</dbReference>
<dbReference type="FunCoup" id="A9B0G0">
    <property type="interactions" value="201"/>
</dbReference>
<dbReference type="InterPro" id="IPR000014">
    <property type="entry name" value="PAS"/>
</dbReference>
<sequence length="973" mass="109117">MKLLWLFSTLAEFMNSFSATSFQPAMEQPTLAELTQTIARLEAELAATKQALLASEQRNLQFFQQTQAIELIVEPDTWRVLAANAAACRFYGYSQAEFSNLNVRDLNVLTSKEHRVAIRNGELGGSNRYEFRHRLRSGMVCDVEVYITPFEYQQQPALFCLIHDVTAHKQTIRQMQRQNAYLGSLHDVTLALIDQAALPDLLEIILWKATDLVGSEYGVMYIRSADGQAMESVVSRGAINVIQHIELGQGAVGTVGLSGQPLIIDDYSAWSERLFTPQDGFGNGLLVLPLFREQTVAGALAIIYEPSQIQISITMLEMVQQFARFASLALEKHMLYTAAQTELAERRRVEQQLRSLNERFELAQTVLNGGIYDWDMIQQTTVVNRSFTTVFGYTSEEVASSPTWWEEHLHPDDRELFIQRTADIFAGHSDVFSAEYRFLDQHQHYRFVQDRGHVLRDPDGQALRMVGTLIDISEEYRHIVEMLPLPLFVVQDDRIVYANQAGLALTQTTSSELLSQSVLSGLRPQDPDDFYVLIRHASTMPTSFIETTFLRRDGTPIYGECSTSAILFEHRNSVQVIIRDISERKQAEQKRLEIEQHFSETQKLESLGVFAGGIAHDFNNVFMSILGNTHLAMLELPEQANLRPLLAEIEQSAKRAAQITKQMVAYTGQNLDVRRSLMINELVQTSIRLLPSSLTQQRHIQSNLADNLPLIEGDQQHLRQAISNVLINALEASSSGTLTVTTSLRDLQGAPEGHTYTTGTFLPAQYIAIEISDQGLGMDHATISRMFDPFFTTKFTGRGLGLAVTLGIVRGHRGGIAVKSRPQQGTTIGIYLPIMTAVQTELASEQPALVDSGPGKILVIDDEPDVRIVIDRILRRLGYETLLAEGGNRGISLFRDHHQEIAGVFLDLTMPDLDGQSTLEVLKQIQPEIRVVIMSGYNEQQVSQQFGTTGTTQFLAKPFMIEEIRDKLTALRL</sequence>
<dbReference type="HOGENOM" id="CLU_000445_114_51_0"/>
<evidence type="ECO:0000256" key="7">
    <source>
        <dbReference type="PROSITE-ProRule" id="PRU00169"/>
    </source>
</evidence>
<dbReference type="EMBL" id="CP000875">
    <property type="protein sequence ID" value="ABX07178.1"/>
    <property type="molecule type" value="Genomic_DNA"/>
</dbReference>
<organism evidence="13 14">
    <name type="scientific">Herpetosiphon aurantiacus (strain ATCC 23779 / DSM 785 / 114-95)</name>
    <dbReference type="NCBI Taxonomy" id="316274"/>
    <lineage>
        <taxon>Bacteria</taxon>
        <taxon>Bacillati</taxon>
        <taxon>Chloroflexota</taxon>
        <taxon>Chloroflexia</taxon>
        <taxon>Herpetosiphonales</taxon>
        <taxon>Herpetosiphonaceae</taxon>
        <taxon>Herpetosiphon</taxon>
    </lineage>
</organism>
<dbReference type="InParanoid" id="A9B0G0"/>
<dbReference type="InterPro" id="IPR001789">
    <property type="entry name" value="Sig_transdc_resp-reg_receiver"/>
</dbReference>
<evidence type="ECO:0000256" key="1">
    <source>
        <dbReference type="ARBA" id="ARBA00000085"/>
    </source>
</evidence>
<keyword evidence="8" id="KW-0175">Coiled coil</keyword>
<dbReference type="SUPFAM" id="SSF55785">
    <property type="entry name" value="PYP-like sensor domain (PAS domain)"/>
    <property type="match status" value="3"/>
</dbReference>
<dbReference type="SUPFAM" id="SSF55874">
    <property type="entry name" value="ATPase domain of HSP90 chaperone/DNA topoisomerase II/histidine kinase"/>
    <property type="match status" value="1"/>
</dbReference>
<keyword evidence="14" id="KW-1185">Reference proteome</keyword>
<dbReference type="CDD" id="cd00130">
    <property type="entry name" value="PAS"/>
    <property type="match status" value="3"/>
</dbReference>
<dbReference type="InterPro" id="IPR003661">
    <property type="entry name" value="HisK_dim/P_dom"/>
</dbReference>
<dbReference type="Proteomes" id="UP000000787">
    <property type="component" value="Chromosome"/>
</dbReference>
<comment type="catalytic activity">
    <reaction evidence="1">
        <text>ATP + protein L-histidine = ADP + protein N-phospho-L-histidine.</text>
        <dbReference type="EC" id="2.7.13.3"/>
    </reaction>
</comment>
<dbReference type="PROSITE" id="PS50109">
    <property type="entry name" value="HIS_KIN"/>
    <property type="match status" value="1"/>
</dbReference>
<dbReference type="CDD" id="cd00156">
    <property type="entry name" value="REC"/>
    <property type="match status" value="1"/>
</dbReference>
<dbReference type="SMART" id="SM00086">
    <property type="entry name" value="PAC"/>
    <property type="match status" value="3"/>
</dbReference>
<reference evidence="13 14" key="1">
    <citation type="journal article" date="2011" name="Stand. Genomic Sci.">
        <title>Complete genome sequence of the filamentous gliding predatory bacterium Herpetosiphon aurantiacus type strain (114-95(T)).</title>
        <authorList>
            <person name="Kiss H."/>
            <person name="Nett M."/>
            <person name="Domin N."/>
            <person name="Martin K."/>
            <person name="Maresca J.A."/>
            <person name="Copeland A."/>
            <person name="Lapidus A."/>
            <person name="Lucas S."/>
            <person name="Berry K.W."/>
            <person name="Glavina Del Rio T."/>
            <person name="Dalin E."/>
            <person name="Tice H."/>
            <person name="Pitluck S."/>
            <person name="Richardson P."/>
            <person name="Bruce D."/>
            <person name="Goodwin L."/>
            <person name="Han C."/>
            <person name="Detter J.C."/>
            <person name="Schmutz J."/>
            <person name="Brettin T."/>
            <person name="Land M."/>
            <person name="Hauser L."/>
            <person name="Kyrpides N.C."/>
            <person name="Ivanova N."/>
            <person name="Goker M."/>
            <person name="Woyke T."/>
            <person name="Klenk H.P."/>
            <person name="Bryant D.A."/>
        </authorList>
    </citation>
    <scope>NUCLEOTIDE SEQUENCE [LARGE SCALE GENOMIC DNA]</scope>
    <source>
        <strain evidence="14">ATCC 23779 / DSM 785 / 114-95</strain>
    </source>
</reference>
<dbReference type="InterPro" id="IPR035965">
    <property type="entry name" value="PAS-like_dom_sf"/>
</dbReference>
<dbReference type="eggNOG" id="COG2204">
    <property type="taxonomic scope" value="Bacteria"/>
</dbReference>
<dbReference type="SMART" id="SM00448">
    <property type="entry name" value="REC"/>
    <property type="match status" value="1"/>
</dbReference>
<dbReference type="PANTHER" id="PTHR43065:SF42">
    <property type="entry name" value="TWO-COMPONENT SENSOR PPRA"/>
    <property type="match status" value="1"/>
</dbReference>
<dbReference type="Gene3D" id="3.30.450.20">
    <property type="entry name" value="PAS domain"/>
    <property type="match status" value="3"/>
</dbReference>
<dbReference type="PROSITE" id="PS50113">
    <property type="entry name" value="PAC"/>
    <property type="match status" value="1"/>
</dbReference>
<name>A9B0G0_HERA2</name>
<dbReference type="SUPFAM" id="SSF55781">
    <property type="entry name" value="GAF domain-like"/>
    <property type="match status" value="1"/>
</dbReference>
<evidence type="ECO:0000256" key="3">
    <source>
        <dbReference type="ARBA" id="ARBA00022553"/>
    </source>
</evidence>
<dbReference type="InterPro" id="IPR029016">
    <property type="entry name" value="GAF-like_dom_sf"/>
</dbReference>
<evidence type="ECO:0000256" key="5">
    <source>
        <dbReference type="ARBA" id="ARBA00022777"/>
    </source>
</evidence>
<dbReference type="STRING" id="316274.Haur_4547"/>
<dbReference type="InterPro" id="IPR011006">
    <property type="entry name" value="CheY-like_superfamily"/>
</dbReference>
<dbReference type="InterPro" id="IPR036890">
    <property type="entry name" value="HATPase_C_sf"/>
</dbReference>
<keyword evidence="3 7" id="KW-0597">Phosphoprotein</keyword>
<dbReference type="PRINTS" id="PR00344">
    <property type="entry name" value="BCTRLSENSOR"/>
</dbReference>
<dbReference type="NCBIfam" id="TIGR00229">
    <property type="entry name" value="sensory_box"/>
    <property type="match status" value="3"/>
</dbReference>
<dbReference type="BioCyc" id="HAUR316274:GHYA-4602-MONOMER"/>
<dbReference type="PROSITE" id="PS50112">
    <property type="entry name" value="PAS"/>
    <property type="match status" value="1"/>
</dbReference>
<dbReference type="Pfam" id="PF02518">
    <property type="entry name" value="HATPase_c"/>
    <property type="match status" value="1"/>
</dbReference>
<proteinExistence type="predicted"/>
<feature type="domain" description="PAC" evidence="12">
    <location>
        <begin position="543"/>
        <end position="593"/>
    </location>
</feature>
<dbReference type="SUPFAM" id="SSF52172">
    <property type="entry name" value="CheY-like"/>
    <property type="match status" value="1"/>
</dbReference>
<dbReference type="InterPro" id="IPR001610">
    <property type="entry name" value="PAC"/>
</dbReference>
<dbReference type="InterPro" id="IPR036097">
    <property type="entry name" value="HisK_dim/P_sf"/>
</dbReference>
<dbReference type="GO" id="GO:0000155">
    <property type="term" value="F:phosphorelay sensor kinase activity"/>
    <property type="evidence" value="ECO:0007669"/>
    <property type="project" value="InterPro"/>
</dbReference>
<protein>
    <recommendedName>
        <fullName evidence="2">histidine kinase</fullName>
        <ecNumber evidence="2">2.7.13.3</ecNumber>
    </recommendedName>
</protein>